<evidence type="ECO:0000313" key="2">
    <source>
        <dbReference type="Proteomes" id="UP000013548"/>
    </source>
</evidence>
<dbReference type="EMBL" id="CP005386">
    <property type="protein sequence ID" value="AGL27546.1"/>
    <property type="molecule type" value="Genomic_DNA"/>
</dbReference>
<gene>
    <name evidence="1" type="ORF">J113_14395</name>
</gene>
<dbReference type="KEGG" id="mtuc:J113_14395"/>
<dbReference type="Proteomes" id="UP000013548">
    <property type="component" value="Chromosome"/>
</dbReference>
<reference evidence="1 2" key="1">
    <citation type="journal article" date="2013" name="Genome Announc.">
        <title>Whole-Genome Sequences of Four Clinical Isolates of Mycobacterium tuberculosis from Tamil Nadu, South India.</title>
        <authorList>
            <person name="Narayanan S."/>
            <person name="Deshpande U."/>
        </authorList>
    </citation>
    <scope>NUCLEOTIDE SEQUENCE [LARGE SCALE GENOMIC DNA]</scope>
    <source>
        <strain evidence="1 2">CAS/NITR204</strain>
    </source>
</reference>
<dbReference type="AlphaFoldDB" id="R4MHX9"/>
<protein>
    <submittedName>
        <fullName evidence="1">Uncharacterized protein</fullName>
    </submittedName>
</protein>
<organism evidence="1 2">
    <name type="scientific">Mycobacterium tuberculosis CAS/NITR204</name>
    <dbReference type="NCBI Taxonomy" id="1310114"/>
    <lineage>
        <taxon>Bacteria</taxon>
        <taxon>Bacillati</taxon>
        <taxon>Actinomycetota</taxon>
        <taxon>Actinomycetes</taxon>
        <taxon>Mycobacteriales</taxon>
        <taxon>Mycobacteriaceae</taxon>
        <taxon>Mycobacterium</taxon>
        <taxon>Mycobacterium tuberculosis complex</taxon>
    </lineage>
</organism>
<proteinExistence type="predicted"/>
<sequence>MLFGGSAGGVSGSAPVVAAAVALASGGVGLLGWAWVVAGAVDLLTTGDISEPPAAGEEGVTAAPEMGPVGVGGVAGGVVTGGRRSAP</sequence>
<accession>R4MHX9</accession>
<dbReference type="BioCyc" id="MTUB1310114:G13A2-2112-MONOMER"/>
<dbReference type="HOGENOM" id="CLU_186832_0_0_11"/>
<evidence type="ECO:0000313" key="1">
    <source>
        <dbReference type="EMBL" id="AGL27546.1"/>
    </source>
</evidence>
<name>R4MHX9_MYCTX</name>